<evidence type="ECO:0000313" key="1">
    <source>
        <dbReference type="EMBL" id="RAP35290.1"/>
    </source>
</evidence>
<gene>
    <name evidence="1" type="ORF">B1207_13025</name>
</gene>
<evidence type="ECO:0000313" key="2">
    <source>
        <dbReference type="Proteomes" id="UP000249458"/>
    </source>
</evidence>
<dbReference type="AlphaFoldDB" id="A0A364LGM6"/>
<accession>A0A364LGM6</accession>
<organism evidence="1 2">
    <name type="scientific">Legionella quinlivanii</name>
    <dbReference type="NCBI Taxonomy" id="45073"/>
    <lineage>
        <taxon>Bacteria</taxon>
        <taxon>Pseudomonadati</taxon>
        <taxon>Pseudomonadota</taxon>
        <taxon>Gammaproteobacteria</taxon>
        <taxon>Legionellales</taxon>
        <taxon>Legionellaceae</taxon>
        <taxon>Legionella</taxon>
    </lineage>
</organism>
<proteinExistence type="predicted"/>
<reference evidence="1 2" key="1">
    <citation type="submission" date="2017-02" db="EMBL/GenBank/DDBJ databases">
        <title>Legionella quilivanii strain from human: case report and whole genome sequencing analysis.</title>
        <authorList>
            <person name="Lalancette C."/>
            <person name="Leduc J.-M."/>
            <person name="Levesque S."/>
            <person name="Fournier E."/>
            <person name="Saoud J."/>
            <person name="Faucher S.P."/>
            <person name="Bernard K."/>
            <person name="Martineau C."/>
            <person name="Longtin J."/>
        </authorList>
    </citation>
    <scope>NUCLEOTIDE SEQUENCE [LARGE SCALE GENOMIC DNA]</scope>
    <source>
        <strain evidence="1 2">ID143958</strain>
    </source>
</reference>
<name>A0A364LGM6_9GAMM</name>
<comment type="caution">
    <text evidence="1">The sequence shown here is derived from an EMBL/GenBank/DDBJ whole genome shotgun (WGS) entry which is preliminary data.</text>
</comment>
<protein>
    <submittedName>
        <fullName evidence="1">Uncharacterized protein</fullName>
    </submittedName>
</protein>
<dbReference type="Proteomes" id="UP000249458">
    <property type="component" value="Unassembled WGS sequence"/>
</dbReference>
<sequence length="125" mass="14226">MSNIHLIPRLIRLRDAPTYVGMDRHRFNKDVRPNLVEIPMGTQGIAFDRLDLDAWVDDYIQCSGRPAAVERRSLELWDEKERQGCKNVAASGVLTKRSSDDDFAKALVLTTSKRRKSISQGVSKR</sequence>
<dbReference type="EMBL" id="MVJN01000010">
    <property type="protein sequence ID" value="RAP35290.1"/>
    <property type="molecule type" value="Genomic_DNA"/>
</dbReference>